<keyword evidence="5 17" id="KW-0812">Transmembrane</keyword>
<dbReference type="Pfam" id="PF01657">
    <property type="entry name" value="Stress-antifung"/>
    <property type="match status" value="2"/>
</dbReference>
<dbReference type="Gene3D" id="3.30.200.20">
    <property type="entry name" value="Phosphorylase Kinase, domain 1"/>
    <property type="match status" value="1"/>
</dbReference>
<dbReference type="SUPFAM" id="SSF56112">
    <property type="entry name" value="Protein kinase-like (PK-like)"/>
    <property type="match status" value="1"/>
</dbReference>
<dbReference type="GO" id="GO:0005524">
    <property type="term" value="F:ATP binding"/>
    <property type="evidence" value="ECO:0007669"/>
    <property type="project" value="UniProtKB-UniRule"/>
</dbReference>
<organism evidence="20 21">
    <name type="scientific">Deinandra increscens subsp. villosa</name>
    <dbReference type="NCBI Taxonomy" id="3103831"/>
    <lineage>
        <taxon>Eukaryota</taxon>
        <taxon>Viridiplantae</taxon>
        <taxon>Streptophyta</taxon>
        <taxon>Embryophyta</taxon>
        <taxon>Tracheophyta</taxon>
        <taxon>Spermatophyta</taxon>
        <taxon>Magnoliopsida</taxon>
        <taxon>eudicotyledons</taxon>
        <taxon>Gunneridae</taxon>
        <taxon>Pentapetalae</taxon>
        <taxon>asterids</taxon>
        <taxon>campanulids</taxon>
        <taxon>Asterales</taxon>
        <taxon>Asteraceae</taxon>
        <taxon>Asteroideae</taxon>
        <taxon>Heliantheae alliance</taxon>
        <taxon>Madieae</taxon>
        <taxon>Madiinae</taxon>
        <taxon>Deinandra</taxon>
    </lineage>
</organism>
<gene>
    <name evidence="20" type="ORF">SSX86_028125</name>
</gene>
<evidence type="ECO:0000256" key="14">
    <source>
        <dbReference type="ARBA" id="ARBA00023180"/>
    </source>
</evidence>
<evidence type="ECO:0000256" key="6">
    <source>
        <dbReference type="ARBA" id="ARBA00022729"/>
    </source>
</evidence>
<evidence type="ECO:0000256" key="15">
    <source>
        <dbReference type="PROSITE-ProRule" id="PRU10141"/>
    </source>
</evidence>
<dbReference type="InterPro" id="IPR008271">
    <property type="entry name" value="Ser/Thr_kinase_AS"/>
</dbReference>
<evidence type="ECO:0000256" key="5">
    <source>
        <dbReference type="ARBA" id="ARBA00022692"/>
    </source>
</evidence>
<accession>A0AAP0CA75</accession>
<evidence type="ECO:0000256" key="7">
    <source>
        <dbReference type="ARBA" id="ARBA00022737"/>
    </source>
</evidence>
<evidence type="ECO:0000259" key="18">
    <source>
        <dbReference type="PROSITE" id="PS50011"/>
    </source>
</evidence>
<dbReference type="CDD" id="cd14066">
    <property type="entry name" value="STKc_IRAK"/>
    <property type="match status" value="1"/>
</dbReference>
<keyword evidence="3" id="KW-0597">Phosphoprotein</keyword>
<dbReference type="EMBL" id="JBCNJP010000027">
    <property type="protein sequence ID" value="KAK9051498.1"/>
    <property type="molecule type" value="Genomic_DNA"/>
</dbReference>
<dbReference type="GO" id="GO:0009737">
    <property type="term" value="P:response to abscisic acid"/>
    <property type="evidence" value="ECO:0007669"/>
    <property type="project" value="UniProtKB-ARBA"/>
</dbReference>
<dbReference type="AlphaFoldDB" id="A0AAP0CA75"/>
<dbReference type="GO" id="GO:0005886">
    <property type="term" value="C:plasma membrane"/>
    <property type="evidence" value="ECO:0007669"/>
    <property type="project" value="TreeGrafter"/>
</dbReference>
<keyword evidence="7" id="KW-0677">Repeat</keyword>
<keyword evidence="9" id="KW-0418">Kinase</keyword>
<evidence type="ECO:0000256" key="13">
    <source>
        <dbReference type="ARBA" id="ARBA00023170"/>
    </source>
</evidence>
<dbReference type="PROSITE" id="PS50011">
    <property type="entry name" value="PROTEIN_KINASE_DOM"/>
    <property type="match status" value="1"/>
</dbReference>
<keyword evidence="4" id="KW-0808">Transferase</keyword>
<feature type="binding site" evidence="15">
    <location>
        <position position="389"/>
    </location>
    <ligand>
        <name>ATP</name>
        <dbReference type="ChEBI" id="CHEBI:30616"/>
    </ligand>
</feature>
<dbReference type="Gene3D" id="3.30.430.20">
    <property type="entry name" value="Gnk2 domain, C-X8-C-X2-C motif"/>
    <property type="match status" value="2"/>
</dbReference>
<comment type="subcellular location">
    <subcellularLocation>
        <location evidence="1">Membrane</location>
        <topology evidence="1">Single-pass membrane protein</topology>
    </subcellularLocation>
</comment>
<evidence type="ECO:0000256" key="10">
    <source>
        <dbReference type="ARBA" id="ARBA00022840"/>
    </source>
</evidence>
<feature type="domain" description="Gnk2-homologous" evidence="19">
    <location>
        <begin position="154"/>
        <end position="262"/>
    </location>
</feature>
<dbReference type="InterPro" id="IPR038408">
    <property type="entry name" value="GNK2_sf"/>
</dbReference>
<feature type="region of interest" description="Disordered" evidence="16">
    <location>
        <begin position="268"/>
        <end position="289"/>
    </location>
</feature>
<dbReference type="GO" id="GO:0004674">
    <property type="term" value="F:protein serine/threonine kinase activity"/>
    <property type="evidence" value="ECO:0007669"/>
    <property type="project" value="UniProtKB-KW"/>
</dbReference>
<dbReference type="PROSITE" id="PS00107">
    <property type="entry name" value="PROTEIN_KINASE_ATP"/>
    <property type="match status" value="1"/>
</dbReference>
<dbReference type="FunFam" id="1.10.510.10:FF:000343">
    <property type="entry name" value="Cysteine-rich receptor-like protein kinase 28"/>
    <property type="match status" value="1"/>
</dbReference>
<dbReference type="PANTHER" id="PTHR27002:SF1073">
    <property type="entry name" value="CYSTEINE-RICH RECEPTOR-LIKE PROTEIN KINASE 29"/>
    <property type="match status" value="1"/>
</dbReference>
<keyword evidence="12 17" id="KW-0472">Membrane</keyword>
<dbReference type="InterPro" id="IPR011009">
    <property type="entry name" value="Kinase-like_dom_sf"/>
</dbReference>
<dbReference type="CDD" id="cd23509">
    <property type="entry name" value="Gnk2-like"/>
    <property type="match status" value="2"/>
</dbReference>
<evidence type="ECO:0000256" key="17">
    <source>
        <dbReference type="SAM" id="Phobius"/>
    </source>
</evidence>
<feature type="transmembrane region" description="Helical" evidence="17">
    <location>
        <begin position="295"/>
        <end position="317"/>
    </location>
</feature>
<evidence type="ECO:0000256" key="9">
    <source>
        <dbReference type="ARBA" id="ARBA00022777"/>
    </source>
</evidence>
<feature type="domain" description="Protein kinase" evidence="18">
    <location>
        <begin position="361"/>
        <end position="633"/>
    </location>
</feature>
<keyword evidence="11 17" id="KW-1133">Transmembrane helix</keyword>
<keyword evidence="10 15" id="KW-0067">ATP-binding</keyword>
<dbReference type="PROSITE" id="PS00108">
    <property type="entry name" value="PROTEIN_KINASE_ST"/>
    <property type="match status" value="1"/>
</dbReference>
<dbReference type="Proteomes" id="UP001408789">
    <property type="component" value="Unassembled WGS sequence"/>
</dbReference>
<dbReference type="Gene3D" id="1.10.510.10">
    <property type="entry name" value="Transferase(Phosphotransferase) domain 1"/>
    <property type="match status" value="1"/>
</dbReference>
<evidence type="ECO:0000313" key="21">
    <source>
        <dbReference type="Proteomes" id="UP001408789"/>
    </source>
</evidence>
<evidence type="ECO:0000313" key="20">
    <source>
        <dbReference type="EMBL" id="KAK9051498.1"/>
    </source>
</evidence>
<evidence type="ECO:0000256" key="4">
    <source>
        <dbReference type="ARBA" id="ARBA00022679"/>
    </source>
</evidence>
<evidence type="ECO:0000256" key="3">
    <source>
        <dbReference type="ARBA" id="ARBA00022553"/>
    </source>
</evidence>
<dbReference type="InterPro" id="IPR002902">
    <property type="entry name" value="GNK2"/>
</dbReference>
<dbReference type="PROSITE" id="PS51473">
    <property type="entry name" value="GNK2"/>
    <property type="match status" value="2"/>
</dbReference>
<feature type="domain" description="Gnk2-homologous" evidence="19">
    <location>
        <begin position="51"/>
        <end position="153"/>
    </location>
</feature>
<proteinExistence type="predicted"/>
<keyword evidence="2" id="KW-0723">Serine/threonine-protein kinase</keyword>
<name>A0AAP0CA75_9ASTR</name>
<evidence type="ECO:0000256" key="2">
    <source>
        <dbReference type="ARBA" id="ARBA00022527"/>
    </source>
</evidence>
<evidence type="ECO:0000256" key="11">
    <source>
        <dbReference type="ARBA" id="ARBA00022989"/>
    </source>
</evidence>
<sequence>MLSILFNTTLASSSDTTKVQNMFKLAGKHLFLFSFLFTHLTKTTTLAQPPPFFYHECPDATTYTTNSPYQTNLDTALSALPATNSGFGYFNFTTGQGNDRVISFALCRGDVEPALCLNCLNNSIVRLRDRCPNQMEAIGYYEKCFLKYSNNTRNLNIRVAPNDQNTSDVVLFNENLRRLMDRLRGEAAGGGPLLKFATGNITGPGFSTIYALQQCTPDLSELACSKCLEVAINRISNAKLYGRNGGRILQSRCNFRYESSEFFNKTTLATPPQSGAIPHRPSTPPPGKKQKTIRIVLIVIVFVMVFVIIITSVAIFMRFKKKKRQTRSSHDKSNQGETMDIVTIESLQYNFSTIKAATNNFSEDNKLGRGGFGTVYKGKLIDGNEIAVKRLAMNSQQGDIEFKNEVLLVLKLQHRNLVRLLGFSIEGKERLLIYEFLPNGSLDQFISDPTKRKLLDWEIRYNIVKGIAKGLLYLHEDSRLNIIHRDMKASNVLLDAEMNPKIADFGMARAFKPEESQGDTSHIVGTRGYMAPEYIRHGHFSVKSDVFSFGVLILEMVTGQENKCFQNEDDLLSFVWKSWENTTALDVIDPTLKTGSDLHDISRSIHIGLLCVQENVVNRPTMDSVVLMLHSSSLTLPLPSEPAFFCSSTNMSDLENPSISASINDVSISDIFPR</sequence>
<keyword evidence="21" id="KW-1185">Reference proteome</keyword>
<evidence type="ECO:0000256" key="12">
    <source>
        <dbReference type="ARBA" id="ARBA00023136"/>
    </source>
</evidence>
<dbReference type="InterPro" id="IPR000719">
    <property type="entry name" value="Prot_kinase_dom"/>
</dbReference>
<evidence type="ECO:0000256" key="8">
    <source>
        <dbReference type="ARBA" id="ARBA00022741"/>
    </source>
</evidence>
<reference evidence="20 21" key="1">
    <citation type="submission" date="2024-04" db="EMBL/GenBank/DDBJ databases">
        <title>The reference genome of an endangered Asteraceae, Deinandra increscens subsp. villosa, native to the Central Coast of California.</title>
        <authorList>
            <person name="Guilliams M."/>
            <person name="Hasenstab-Lehman K."/>
            <person name="Meyer R."/>
            <person name="Mcevoy S."/>
        </authorList>
    </citation>
    <scope>NUCLEOTIDE SEQUENCE [LARGE SCALE GENOMIC DNA]</scope>
    <source>
        <tissue evidence="20">Leaf</tissue>
    </source>
</reference>
<keyword evidence="6" id="KW-0732">Signal</keyword>
<dbReference type="Pfam" id="PF00069">
    <property type="entry name" value="Pkinase"/>
    <property type="match status" value="1"/>
</dbReference>
<dbReference type="PANTHER" id="PTHR27002">
    <property type="entry name" value="RECEPTOR-LIKE SERINE/THREONINE-PROTEIN KINASE SD1-8"/>
    <property type="match status" value="1"/>
</dbReference>
<evidence type="ECO:0000256" key="16">
    <source>
        <dbReference type="SAM" id="MobiDB-lite"/>
    </source>
</evidence>
<dbReference type="SMART" id="SM00220">
    <property type="entry name" value="S_TKc"/>
    <property type="match status" value="1"/>
</dbReference>
<keyword evidence="13" id="KW-0675">Receptor</keyword>
<dbReference type="FunFam" id="3.30.430.20:FF:000002">
    <property type="entry name" value="Cysteine-rich receptor-like protein kinase 10"/>
    <property type="match status" value="1"/>
</dbReference>
<dbReference type="InterPro" id="IPR017441">
    <property type="entry name" value="Protein_kinase_ATP_BS"/>
</dbReference>
<evidence type="ECO:0000259" key="19">
    <source>
        <dbReference type="PROSITE" id="PS51473"/>
    </source>
</evidence>
<protein>
    <submittedName>
        <fullName evidence="20">Uncharacterized protein</fullName>
    </submittedName>
</protein>
<comment type="caution">
    <text evidence="20">The sequence shown here is derived from an EMBL/GenBank/DDBJ whole genome shotgun (WGS) entry which is preliminary data.</text>
</comment>
<evidence type="ECO:0000256" key="1">
    <source>
        <dbReference type="ARBA" id="ARBA00004167"/>
    </source>
</evidence>
<keyword evidence="14" id="KW-0325">Glycoprotein</keyword>
<dbReference type="FunFam" id="3.30.200.20:FF:000142">
    <property type="entry name" value="Cysteine-rich receptor-like protein kinase 10"/>
    <property type="match status" value="1"/>
</dbReference>
<keyword evidence="8 15" id="KW-0547">Nucleotide-binding</keyword>